<dbReference type="SMART" id="SM00228">
    <property type="entry name" value="PDZ"/>
    <property type="match status" value="1"/>
</dbReference>
<dbReference type="InterPro" id="IPR010911">
    <property type="entry name" value="Rab_BD"/>
</dbReference>
<dbReference type="Pfam" id="PF22601">
    <property type="entry name" value="RIM2a_ZnF"/>
    <property type="match status" value="1"/>
</dbReference>
<dbReference type="InterPro" id="IPR000008">
    <property type="entry name" value="C2_dom"/>
</dbReference>
<protein>
    <submittedName>
        <fullName evidence="15">Uncharacterized protein</fullName>
    </submittedName>
</protein>
<feature type="compositionally biased region" description="Polar residues" evidence="9">
    <location>
        <begin position="1305"/>
        <end position="1318"/>
    </location>
</feature>
<dbReference type="InterPro" id="IPR011011">
    <property type="entry name" value="Znf_FYVE_PHD"/>
</dbReference>
<feature type="compositionally biased region" description="Polar residues" evidence="9">
    <location>
        <begin position="272"/>
        <end position="294"/>
    </location>
</feature>
<dbReference type="Pfam" id="PF00168">
    <property type="entry name" value="C2"/>
    <property type="match status" value="2"/>
</dbReference>
<dbReference type="PROSITE" id="PS50178">
    <property type="entry name" value="ZF_FYVE"/>
    <property type="match status" value="1"/>
</dbReference>
<feature type="domain" description="C2" evidence="10">
    <location>
        <begin position="1594"/>
        <end position="1726"/>
    </location>
</feature>
<dbReference type="GO" id="GO:0050806">
    <property type="term" value="P:positive regulation of synaptic transmission"/>
    <property type="evidence" value="ECO:0007669"/>
    <property type="project" value="TreeGrafter"/>
</dbReference>
<dbReference type="WBParaSite" id="TCONS_00002093.p1">
    <property type="protein sequence ID" value="TCONS_00002093.p1"/>
    <property type="gene ID" value="XLOC_001994"/>
</dbReference>
<dbReference type="Proteomes" id="UP000035681">
    <property type="component" value="Unplaced"/>
</dbReference>
<evidence type="ECO:0000256" key="7">
    <source>
        <dbReference type="PROSITE-ProRule" id="PRU00091"/>
    </source>
</evidence>
<dbReference type="InterPro" id="IPR013083">
    <property type="entry name" value="Znf_RING/FYVE/PHD"/>
</dbReference>
<feature type="region of interest" description="Disordered" evidence="9">
    <location>
        <begin position="1441"/>
        <end position="1541"/>
    </location>
</feature>
<feature type="compositionally biased region" description="Polar residues" evidence="9">
    <location>
        <begin position="1099"/>
        <end position="1109"/>
    </location>
</feature>
<dbReference type="AlphaFoldDB" id="A0AAF5CUQ6"/>
<feature type="domain" description="FYVE-type" evidence="12">
    <location>
        <begin position="65"/>
        <end position="120"/>
    </location>
</feature>
<feature type="compositionally biased region" description="Low complexity" evidence="9">
    <location>
        <begin position="1322"/>
        <end position="1331"/>
    </location>
</feature>
<keyword evidence="5" id="KW-0770">Synapse</keyword>
<evidence type="ECO:0000256" key="6">
    <source>
        <dbReference type="ARBA" id="ARBA00034103"/>
    </source>
</evidence>
<dbReference type="PANTHER" id="PTHR12157:SF21">
    <property type="entry name" value="RAB3 INTERACTING MOLECULE, ISOFORM F"/>
    <property type="match status" value="1"/>
</dbReference>
<feature type="compositionally biased region" description="Low complexity" evidence="9">
    <location>
        <begin position="354"/>
        <end position="381"/>
    </location>
</feature>
<dbReference type="GO" id="GO:0042391">
    <property type="term" value="P:regulation of membrane potential"/>
    <property type="evidence" value="ECO:0007669"/>
    <property type="project" value="TreeGrafter"/>
</dbReference>
<evidence type="ECO:0000259" key="10">
    <source>
        <dbReference type="PROSITE" id="PS50004"/>
    </source>
</evidence>
<dbReference type="GO" id="GO:0042734">
    <property type="term" value="C:presynaptic membrane"/>
    <property type="evidence" value="ECO:0007669"/>
    <property type="project" value="TreeGrafter"/>
</dbReference>
<dbReference type="SMART" id="SM00239">
    <property type="entry name" value="C2"/>
    <property type="match status" value="2"/>
</dbReference>
<evidence type="ECO:0000313" key="14">
    <source>
        <dbReference type="Proteomes" id="UP000035681"/>
    </source>
</evidence>
<dbReference type="GO" id="GO:0044325">
    <property type="term" value="F:transmembrane transporter binding"/>
    <property type="evidence" value="ECO:0007669"/>
    <property type="project" value="TreeGrafter"/>
</dbReference>
<dbReference type="GO" id="GO:0048791">
    <property type="term" value="P:calcium ion-regulated exocytosis of neurotransmitter"/>
    <property type="evidence" value="ECO:0007669"/>
    <property type="project" value="TreeGrafter"/>
</dbReference>
<dbReference type="GO" id="GO:0008270">
    <property type="term" value="F:zinc ion binding"/>
    <property type="evidence" value="ECO:0007669"/>
    <property type="project" value="UniProtKB-KW"/>
</dbReference>
<evidence type="ECO:0000256" key="5">
    <source>
        <dbReference type="ARBA" id="ARBA00023018"/>
    </source>
</evidence>
<organism evidence="14 15">
    <name type="scientific">Strongyloides stercoralis</name>
    <name type="common">Threadworm</name>
    <dbReference type="NCBI Taxonomy" id="6248"/>
    <lineage>
        <taxon>Eukaryota</taxon>
        <taxon>Metazoa</taxon>
        <taxon>Ecdysozoa</taxon>
        <taxon>Nematoda</taxon>
        <taxon>Chromadorea</taxon>
        <taxon>Rhabditida</taxon>
        <taxon>Tylenchina</taxon>
        <taxon>Panagrolaimomorpha</taxon>
        <taxon>Strongyloidoidea</taxon>
        <taxon>Strongyloididae</taxon>
        <taxon>Strongyloides</taxon>
    </lineage>
</organism>
<evidence type="ECO:0000259" key="13">
    <source>
        <dbReference type="PROSITE" id="PS50916"/>
    </source>
</evidence>
<evidence type="ECO:0000256" key="9">
    <source>
        <dbReference type="SAM" id="MobiDB-lite"/>
    </source>
</evidence>
<feature type="compositionally biased region" description="Polar residues" evidence="9">
    <location>
        <begin position="1257"/>
        <end position="1273"/>
    </location>
</feature>
<feature type="compositionally biased region" description="Low complexity" evidence="9">
    <location>
        <begin position="1341"/>
        <end position="1360"/>
    </location>
</feature>
<dbReference type="PANTHER" id="PTHR12157">
    <property type="entry name" value="REGULATING SYNAPTIC MEMBRANE EXOCYTOSIS PROTEIN"/>
    <property type="match status" value="1"/>
</dbReference>
<keyword evidence="14" id="KW-1185">Reference proteome</keyword>
<keyword evidence="2" id="KW-0677">Repeat</keyword>
<keyword evidence="4" id="KW-0862">Zinc</keyword>
<feature type="region of interest" description="Disordered" evidence="9">
    <location>
        <begin position="354"/>
        <end position="418"/>
    </location>
</feature>
<accession>A0AAF5CUQ6</accession>
<keyword evidence="1" id="KW-0479">Metal-binding</keyword>
<evidence type="ECO:0000256" key="1">
    <source>
        <dbReference type="ARBA" id="ARBA00022723"/>
    </source>
</evidence>
<feature type="compositionally biased region" description="Low complexity" evidence="9">
    <location>
        <begin position="233"/>
        <end position="250"/>
    </location>
</feature>
<evidence type="ECO:0000256" key="3">
    <source>
        <dbReference type="ARBA" id="ARBA00022771"/>
    </source>
</evidence>
<feature type="compositionally biased region" description="Polar residues" evidence="9">
    <location>
        <begin position="382"/>
        <end position="396"/>
    </location>
</feature>
<dbReference type="SUPFAM" id="SSF57903">
    <property type="entry name" value="FYVE/PHD zinc finger"/>
    <property type="match status" value="1"/>
</dbReference>
<dbReference type="InterPro" id="IPR039032">
    <property type="entry name" value="Rim-like"/>
</dbReference>
<dbReference type="Pfam" id="PF00595">
    <property type="entry name" value="PDZ"/>
    <property type="match status" value="1"/>
</dbReference>
<dbReference type="Gene3D" id="2.60.40.150">
    <property type="entry name" value="C2 domain"/>
    <property type="match status" value="2"/>
</dbReference>
<feature type="domain" description="PDZ" evidence="11">
    <location>
        <begin position="709"/>
        <end position="790"/>
    </location>
</feature>
<dbReference type="SUPFAM" id="SSF50156">
    <property type="entry name" value="PDZ domain-like"/>
    <property type="match status" value="1"/>
</dbReference>
<reference evidence="15" key="1">
    <citation type="submission" date="2024-02" db="UniProtKB">
        <authorList>
            <consortium name="WormBaseParasite"/>
        </authorList>
    </citation>
    <scope>IDENTIFICATION</scope>
</reference>
<feature type="region of interest" description="Disordered" evidence="9">
    <location>
        <begin position="227"/>
        <end position="324"/>
    </location>
</feature>
<dbReference type="PROSITE" id="PS50916">
    <property type="entry name" value="RABBD"/>
    <property type="match status" value="1"/>
</dbReference>
<proteinExistence type="predicted"/>
<dbReference type="PROSITE" id="PS50004">
    <property type="entry name" value="C2"/>
    <property type="match status" value="2"/>
</dbReference>
<feature type="coiled-coil region" evidence="8">
    <location>
        <begin position="28"/>
        <end position="58"/>
    </location>
</feature>
<dbReference type="InterPro" id="IPR036034">
    <property type="entry name" value="PDZ_sf"/>
</dbReference>
<dbReference type="Gene3D" id="2.30.42.10">
    <property type="match status" value="1"/>
</dbReference>
<evidence type="ECO:0000256" key="4">
    <source>
        <dbReference type="ARBA" id="ARBA00022833"/>
    </source>
</evidence>
<keyword evidence="8" id="KW-0175">Coiled coil</keyword>
<keyword evidence="3 7" id="KW-0863">Zinc-finger</keyword>
<dbReference type="GO" id="GO:0048167">
    <property type="term" value="P:regulation of synaptic plasticity"/>
    <property type="evidence" value="ECO:0007669"/>
    <property type="project" value="TreeGrafter"/>
</dbReference>
<evidence type="ECO:0000256" key="8">
    <source>
        <dbReference type="SAM" id="Coils"/>
    </source>
</evidence>
<evidence type="ECO:0000259" key="12">
    <source>
        <dbReference type="PROSITE" id="PS50178"/>
    </source>
</evidence>
<evidence type="ECO:0000313" key="15">
    <source>
        <dbReference type="WBParaSite" id="TCONS_00002093.p1"/>
    </source>
</evidence>
<dbReference type="InterPro" id="IPR001478">
    <property type="entry name" value="PDZ"/>
</dbReference>
<dbReference type="GO" id="GO:0031267">
    <property type="term" value="F:small GTPase binding"/>
    <property type="evidence" value="ECO:0007669"/>
    <property type="project" value="InterPro"/>
</dbReference>
<dbReference type="InterPro" id="IPR035892">
    <property type="entry name" value="C2_domain_sf"/>
</dbReference>
<feature type="compositionally biased region" description="Basic and acidic residues" evidence="9">
    <location>
        <begin position="1446"/>
        <end position="1457"/>
    </location>
</feature>
<dbReference type="FunFam" id="3.30.40.10:FF:000780">
    <property type="entry name" value="Rab-3-interacting molecule unc-10"/>
    <property type="match status" value="1"/>
</dbReference>
<feature type="compositionally biased region" description="Low complexity" evidence="9">
    <location>
        <begin position="1295"/>
        <end position="1304"/>
    </location>
</feature>
<dbReference type="InterPro" id="IPR017455">
    <property type="entry name" value="Znf_FYVE-rel"/>
</dbReference>
<dbReference type="CDD" id="cd06714">
    <property type="entry name" value="PDZ_RIM-like"/>
    <property type="match status" value="1"/>
</dbReference>
<feature type="compositionally biased region" description="Polar residues" evidence="9">
    <location>
        <begin position="155"/>
        <end position="169"/>
    </location>
</feature>
<feature type="domain" description="C2" evidence="10">
    <location>
        <begin position="954"/>
        <end position="1079"/>
    </location>
</feature>
<sequence length="1750" mass="195628">MADPPMPDLSHLSAEERAIIEQVFQRQKEEEEKEVQISQKANQELVEIERQIQERKETAHRLLGTQDDAICQICQKTKFADGIGHKCFYCQLRSCARCGGRTQSKNKPIWACSLCQKRQSILAKTGKWFQPDDVTDVERKISDNVIGLGGSTSLVKGTTTSPTSSINQGKGNGNIVKDNTNTGMGSNQGNVNVSQENNEQNMVNSNNKNQLPHQKLSIQRQPTFEIMGNNIRPPTNTNQGPQQQPNYPEQMTGNQLQHQQLNTGGHIPRQHPPQNKMQMTPSSSQMMGSQQRFHPQQPTNPQQQQPQVSSQQQQQQQQQAQTSQSTATSLFGKIIGGVASGVTSAISSTAHSTILPTTSSNTTTTTNTTTNNNIATTQGTTSQIFSSSSQNYPATTGIQSMGGGQQSQYQQPPGTNNIYQEKVNYDNKNLPQQNRYNIKNDGSGNEGYEYYDNNINQYNNETNVLYPNQGTNNLMEPPQPPAVPTTDYHNQQMTNLNRKGSKKSRNLQRQYQSLSSSDEESFDTKAMINDTTCPSLPVRSPSYRNKHSKSNFLSKTPNNILSTDISTENDILRYIYGSDTETSINPSNSKRRKSYKIFGQGMNSLSFDDETMYNDGNSFKSNNLFRRKRSNSIRSDRGSFPLPSTFLQSLSSPSGGYDNKNDLADKIKRYLNSPVTWTPTADKKRLIGHMVLNKNDIINNNTSPYLSTKTSYGDLGLKVIGGHKTPIGRLGAFITKIKPGSVADIIGHLRPGDEVLEWNGICLQNMVHEQVYEIINHSKNDQSVELIVSRDLINNPFNYNNDFGNNSISQLDINNFGRSNVTGDIKRPMSARGYLYNTGRYSPEPYGGSSNFIPSPGRNNLFIQDGVGGNLRHSQSLLSPSNYLFNKSGTLGSGGQYQSSFSPSGSVNGIIPQQIIQTTPQDMAMYSSNNPMLLSPYHQHHPHQSSSNIGINEVTGRIEISLLYSPIEKQLIVTIHRALDLTPRGTGGCRNPYVKVFLLPDRSEKSRRQTAVLSDSIVPVWNETFYYQNVTEDMLFGEEKRVLEVTLWDYDKYDANMFLGEVLIDFNTVPLNNEICLYNLLDMDEEHPIRMYLRHRKSSFSNPTSSKIQPQRPHSEMSYYPSSGLPPPGNSGGGSMYYNYHYNQPNNMNPMFYDYQTGTLDMNKRSRNPLPINSRNISRSRTYDRSAYNNMIDKNKRNYYPGNIDDVMIRDQGGGEYPIPDYDYTPPLGDKMNNGYSSDTGAQLYRNSRGRNVPLYDSTSNEGTYSPKNQNYYDNRYGKRQGGYRNLPNPDDVPSSSQQQQQQSITSLHSNNDQQQRYFNEPSTSSSYPPYQQNDGRDQQKQYYGNQYNNDIGYNNNNNRNKNDFIYDTRTPQGRLRYEASMMQEGGYGSDNSESLSLNSIQSLPNNTTTTVIRRSNQGVEEYDGGSGITVIRHEPIEDSNYNMMGKDENGIRRRDGTSTNKGQSTGNGIISSGGGGQMSSGQSTNQGKIDQNMKDRKKSIMTRLIPGRSQPSDCPKRTGFARSEEVGVPDNLTINGSGDRLQAPFLKQASKDSTDSSHSENIMPLLPDGPLGHFIENLGPGQVVGRQVLASPVLGEINIAISLVVNRTGTGHAIDIEIIRAKNLVTKPGSKTPPSPYVKVYLLEGKNCIAKAKTSLSNRKTVNPLFQQHLIFNENYKKKMIQVSVLGDYGRMERKSFMGIALIRLDDLNLENNFRATGQPVVGWYKLFHNNSLAGTGPIRKDSENSLMG</sequence>
<name>A0AAF5CUQ6_STRER</name>
<feature type="compositionally biased region" description="Polar residues" evidence="9">
    <location>
        <begin position="251"/>
        <end position="263"/>
    </location>
</feature>
<dbReference type="Gene3D" id="3.30.40.10">
    <property type="entry name" value="Zinc/RING finger domain, C3HC4 (zinc finger)"/>
    <property type="match status" value="1"/>
</dbReference>
<evidence type="ECO:0000259" key="11">
    <source>
        <dbReference type="PROSITE" id="PS50106"/>
    </source>
</evidence>
<dbReference type="GO" id="GO:0048788">
    <property type="term" value="C:cytoskeleton of presynaptic active zone"/>
    <property type="evidence" value="ECO:0007669"/>
    <property type="project" value="TreeGrafter"/>
</dbReference>
<dbReference type="InterPro" id="IPR054386">
    <property type="entry name" value="RIM_Znf"/>
</dbReference>
<feature type="region of interest" description="Disordered" evidence="9">
    <location>
        <begin position="1218"/>
        <end position="1364"/>
    </location>
</feature>
<feature type="compositionally biased region" description="Low complexity" evidence="9">
    <location>
        <begin position="295"/>
        <end position="324"/>
    </location>
</feature>
<dbReference type="PROSITE" id="PS50106">
    <property type="entry name" value="PDZ"/>
    <property type="match status" value="1"/>
</dbReference>
<feature type="domain" description="RabBD" evidence="13">
    <location>
        <begin position="6"/>
        <end position="132"/>
    </location>
</feature>
<feature type="region of interest" description="Disordered" evidence="9">
    <location>
        <begin position="155"/>
        <end position="193"/>
    </location>
</feature>
<dbReference type="GO" id="GO:0006886">
    <property type="term" value="P:intracellular protein transport"/>
    <property type="evidence" value="ECO:0007669"/>
    <property type="project" value="InterPro"/>
</dbReference>
<feature type="region of interest" description="Disordered" evidence="9">
    <location>
        <begin position="1098"/>
        <end position="1126"/>
    </location>
</feature>
<dbReference type="SUPFAM" id="SSF49562">
    <property type="entry name" value="C2 domain (Calcium/lipid-binding domain, CaLB)"/>
    <property type="match status" value="2"/>
</dbReference>
<evidence type="ECO:0000256" key="2">
    <source>
        <dbReference type="ARBA" id="ARBA00022737"/>
    </source>
</evidence>
<comment type="subcellular location">
    <subcellularLocation>
        <location evidence="6">Synapse</location>
    </subcellularLocation>
</comment>